<dbReference type="PANTHER" id="PTHR13748">
    <property type="entry name" value="COBW-RELATED"/>
    <property type="match status" value="1"/>
</dbReference>
<keyword evidence="9" id="KW-1185">Reference proteome</keyword>
<dbReference type="AlphaFoldDB" id="A0A5B8I242"/>
<dbReference type="InterPro" id="IPR003495">
    <property type="entry name" value="CobW/HypB/UreG_nucleotide-bd"/>
</dbReference>
<protein>
    <submittedName>
        <fullName evidence="7">Cobalamin biosynthesis protein CobW</fullName>
    </submittedName>
    <submittedName>
        <fullName evidence="8">GTP-binding protein</fullName>
    </submittedName>
</protein>
<dbReference type="Pfam" id="PF07683">
    <property type="entry name" value="CobW_C"/>
    <property type="match status" value="1"/>
</dbReference>
<keyword evidence="2" id="KW-0378">Hydrolase</keyword>
<evidence type="ECO:0000256" key="2">
    <source>
        <dbReference type="ARBA" id="ARBA00022801"/>
    </source>
</evidence>
<dbReference type="SMART" id="SM00833">
    <property type="entry name" value="CobW_C"/>
    <property type="match status" value="1"/>
</dbReference>
<dbReference type="Gene3D" id="3.40.50.300">
    <property type="entry name" value="P-loop containing nucleotide triphosphate hydrolases"/>
    <property type="match status" value="1"/>
</dbReference>
<evidence type="ECO:0000313" key="8">
    <source>
        <dbReference type="EMBL" id="UUX58930.1"/>
    </source>
</evidence>
<proteinExistence type="inferred from homology"/>
<dbReference type="PANTHER" id="PTHR13748:SF62">
    <property type="entry name" value="COBW DOMAIN-CONTAINING PROTEIN"/>
    <property type="match status" value="1"/>
</dbReference>
<dbReference type="InterPro" id="IPR051316">
    <property type="entry name" value="Zinc-reg_GTPase_activator"/>
</dbReference>
<feature type="domain" description="CobW C-terminal" evidence="6">
    <location>
        <begin position="224"/>
        <end position="314"/>
    </location>
</feature>
<dbReference type="Gene3D" id="3.30.1220.10">
    <property type="entry name" value="CobW-like, C-terminal domain"/>
    <property type="match status" value="1"/>
</dbReference>
<evidence type="ECO:0000313" key="7">
    <source>
        <dbReference type="EMBL" id="QDY66795.1"/>
    </source>
</evidence>
<dbReference type="GO" id="GO:0000166">
    <property type="term" value="F:nucleotide binding"/>
    <property type="evidence" value="ECO:0007669"/>
    <property type="project" value="UniProtKB-KW"/>
</dbReference>
<comment type="catalytic activity">
    <reaction evidence="5">
        <text>GTP + H2O = GDP + phosphate + H(+)</text>
        <dbReference type="Rhea" id="RHEA:19669"/>
        <dbReference type="ChEBI" id="CHEBI:15377"/>
        <dbReference type="ChEBI" id="CHEBI:15378"/>
        <dbReference type="ChEBI" id="CHEBI:37565"/>
        <dbReference type="ChEBI" id="CHEBI:43474"/>
        <dbReference type="ChEBI" id="CHEBI:58189"/>
    </reaction>
    <physiologicalReaction direction="left-to-right" evidence="5">
        <dbReference type="Rhea" id="RHEA:19670"/>
    </physiologicalReaction>
</comment>
<dbReference type="Pfam" id="PF02492">
    <property type="entry name" value="cobW"/>
    <property type="match status" value="1"/>
</dbReference>
<evidence type="ECO:0000256" key="5">
    <source>
        <dbReference type="ARBA" id="ARBA00049117"/>
    </source>
</evidence>
<evidence type="ECO:0000313" key="9">
    <source>
        <dbReference type="Proteomes" id="UP000320717"/>
    </source>
</evidence>
<reference evidence="8" key="2">
    <citation type="journal article" date="2022" name="Pest Manag. Sci.">
        <title>Glutamicibacter halophytocola-mediated host fitness of potato tuber moth on Solanaceae crops.</title>
        <authorList>
            <person name="Wang W."/>
            <person name="Xiao G."/>
            <person name="Du G."/>
            <person name="Chang L."/>
            <person name="Yang Y."/>
            <person name="Ye J."/>
            <person name="Chen B."/>
        </authorList>
    </citation>
    <scope>NUCLEOTIDE SEQUENCE</scope>
    <source>
        <strain evidence="8">S2</strain>
    </source>
</reference>
<reference evidence="7 9" key="1">
    <citation type="submission" date="2019-07" db="EMBL/GenBank/DDBJ databases">
        <title>Complete Genome Sequence of drought tolerant Plant Growth-Promoting Rhizobacterium Glutamicibacter halophytocola DR408.</title>
        <authorList>
            <person name="Nishu S.D."/>
            <person name="Lee T.K."/>
        </authorList>
    </citation>
    <scope>NUCLEOTIDE SEQUENCE [LARGE SCALE GENOMIC DNA]</scope>
    <source>
        <strain evidence="7 9">DR408</strain>
    </source>
</reference>
<accession>A0A5B8I242</accession>
<dbReference type="RefSeq" id="WP_146277001.1">
    <property type="nucleotide sequence ID" value="NZ_CP042260.1"/>
</dbReference>
<dbReference type="GO" id="GO:0016787">
    <property type="term" value="F:hydrolase activity"/>
    <property type="evidence" value="ECO:0007669"/>
    <property type="project" value="UniProtKB-KW"/>
</dbReference>
<evidence type="ECO:0000256" key="3">
    <source>
        <dbReference type="ARBA" id="ARBA00023186"/>
    </source>
</evidence>
<dbReference type="InterPro" id="IPR036627">
    <property type="entry name" value="CobW-likC_sf"/>
</dbReference>
<dbReference type="SUPFAM" id="SSF52540">
    <property type="entry name" value="P-loop containing nucleoside triphosphate hydrolases"/>
    <property type="match status" value="1"/>
</dbReference>
<gene>
    <name evidence="7" type="ORF">FQA45_10940</name>
    <name evidence="8" type="ORF">NUH22_16810</name>
</gene>
<keyword evidence="1" id="KW-0547">Nucleotide-binding</keyword>
<evidence type="ECO:0000259" key="6">
    <source>
        <dbReference type="SMART" id="SM00833"/>
    </source>
</evidence>
<evidence type="ECO:0000256" key="4">
    <source>
        <dbReference type="ARBA" id="ARBA00034320"/>
    </source>
</evidence>
<keyword evidence="3" id="KW-0143">Chaperone</keyword>
<dbReference type="EMBL" id="CP042260">
    <property type="protein sequence ID" value="QDY66795.1"/>
    <property type="molecule type" value="Genomic_DNA"/>
</dbReference>
<dbReference type="SUPFAM" id="SSF90002">
    <property type="entry name" value="Hypothetical protein YjiA, C-terminal domain"/>
    <property type="match status" value="1"/>
</dbReference>
<dbReference type="Proteomes" id="UP001060018">
    <property type="component" value="Chromosome"/>
</dbReference>
<name>A0A5B8I242_9MICC</name>
<dbReference type="OrthoDB" id="9808822at2"/>
<sequence length="355" mass="37539">MIPVIVLTGYLGAGKTSLLNGLLTRPGTRVGVIINDIGKINVDTGLITGQIDAAESIAGGCVCCLPDSGGLDELLEKLAQPKLRLDAIIVEASGAADPINVDRLLRYGNAPGVRPGGIIDVIDAVQHEHTVDTAAMAPARFTAASLVVVNKLDMLPEKARDAAFARISDRVREANPQVAIVPASHAAIDPQLVFDIAMNEDPSDELPLAAASRAEHDHSHAPHAHAVTVPCPEPADPGALLDLLENPPADAYRLKGHVKLRTGRGTQRFLVNMVGRQPHLQVATPGSDPADDALVAVGVELDEQRVGDRLRTSLQASTAEPSSQSLTRLERRLILSSPAEQRQDVLIDDDESVTS</sequence>
<evidence type="ECO:0000313" key="10">
    <source>
        <dbReference type="Proteomes" id="UP001060018"/>
    </source>
</evidence>
<dbReference type="InterPro" id="IPR027417">
    <property type="entry name" value="P-loop_NTPase"/>
</dbReference>
<comment type="similarity">
    <text evidence="4">Belongs to the SIMIBI class G3E GTPase family. ZNG1 subfamily.</text>
</comment>
<dbReference type="Proteomes" id="UP000320717">
    <property type="component" value="Chromosome"/>
</dbReference>
<evidence type="ECO:0000256" key="1">
    <source>
        <dbReference type="ARBA" id="ARBA00022741"/>
    </source>
</evidence>
<dbReference type="InterPro" id="IPR011629">
    <property type="entry name" value="CobW-like_C"/>
</dbReference>
<dbReference type="EMBL" id="CP102487">
    <property type="protein sequence ID" value="UUX58930.1"/>
    <property type="molecule type" value="Genomic_DNA"/>
</dbReference>
<organism evidence="8 10">
    <name type="scientific">Glutamicibacter halophytocola</name>
    <dbReference type="NCBI Taxonomy" id="1933880"/>
    <lineage>
        <taxon>Bacteria</taxon>
        <taxon>Bacillati</taxon>
        <taxon>Actinomycetota</taxon>
        <taxon>Actinomycetes</taxon>
        <taxon>Micrococcales</taxon>
        <taxon>Micrococcaceae</taxon>
        <taxon>Glutamicibacter</taxon>
    </lineage>
</organism>
<dbReference type="GO" id="GO:0005737">
    <property type="term" value="C:cytoplasm"/>
    <property type="evidence" value="ECO:0007669"/>
    <property type="project" value="TreeGrafter"/>
</dbReference>